<keyword evidence="13 18" id="KW-0520">NAD</keyword>
<evidence type="ECO:0000256" key="10">
    <source>
        <dbReference type="ARBA" id="ARBA00022967"/>
    </source>
</evidence>
<keyword evidence="9 18" id="KW-0999">Mitochondrion inner membrane</keyword>
<evidence type="ECO:0000256" key="16">
    <source>
        <dbReference type="ARBA" id="ARBA00023136"/>
    </source>
</evidence>
<dbReference type="PRINTS" id="PR01436">
    <property type="entry name" value="NADHDHGNASE2"/>
</dbReference>
<evidence type="ECO:0000256" key="14">
    <source>
        <dbReference type="ARBA" id="ARBA00023075"/>
    </source>
</evidence>
<feature type="transmembrane region" description="Helical" evidence="18">
    <location>
        <begin position="173"/>
        <end position="194"/>
    </location>
</feature>
<dbReference type="EC" id="7.1.1.2" evidence="4 18"/>
<sequence>MLLGHFPPIIYGFFIVLGTMITLSSSTFFGMWMGIEINLMSFIPIILNNESNEKSSEATVKYFLIQAFASAVMIFGAFYFYYYGGSLNSKSPNILVTLALCMKLGMAPFHFWFPKVMEGLNWVGALLLLTWQKIAPLVMLSLFFHHNVLIFMALSSAMIGAISGIIEPSSRKILAFSSISHMGWITATMCFSTIWMNYFFLYCLTSIILCMSFWFLNVNYFVQLASMPESEARFIVFVNLLSLGGLPPLMGFVPKYAVFMVLSENTFVLAILIFSSLITLYFYVRMCMHSFSLYKTIASLAGHVLKRKPLKHFYILSIITSISILGIVPLSLIHF</sequence>
<feature type="domain" description="NADH:quinone oxidoreductase/Mrp antiporter transmembrane" evidence="19">
    <location>
        <begin position="27"/>
        <end position="279"/>
    </location>
</feature>
<evidence type="ECO:0000256" key="3">
    <source>
        <dbReference type="ARBA" id="ARBA00007012"/>
    </source>
</evidence>
<evidence type="ECO:0000256" key="9">
    <source>
        <dbReference type="ARBA" id="ARBA00022792"/>
    </source>
</evidence>
<evidence type="ECO:0000256" key="2">
    <source>
        <dbReference type="ARBA" id="ARBA00004448"/>
    </source>
</evidence>
<evidence type="ECO:0000256" key="6">
    <source>
        <dbReference type="ARBA" id="ARBA00022448"/>
    </source>
</evidence>
<feature type="transmembrane region" description="Helical" evidence="18">
    <location>
        <begin position="6"/>
        <end position="32"/>
    </location>
</feature>
<comment type="catalytic activity">
    <reaction evidence="17 18">
        <text>a ubiquinone + NADH + 5 H(+)(in) = a ubiquinol + NAD(+) + 4 H(+)(out)</text>
        <dbReference type="Rhea" id="RHEA:29091"/>
        <dbReference type="Rhea" id="RHEA-COMP:9565"/>
        <dbReference type="Rhea" id="RHEA-COMP:9566"/>
        <dbReference type="ChEBI" id="CHEBI:15378"/>
        <dbReference type="ChEBI" id="CHEBI:16389"/>
        <dbReference type="ChEBI" id="CHEBI:17976"/>
        <dbReference type="ChEBI" id="CHEBI:57540"/>
        <dbReference type="ChEBI" id="CHEBI:57945"/>
        <dbReference type="EC" id="7.1.1.2"/>
    </reaction>
</comment>
<evidence type="ECO:0000256" key="5">
    <source>
        <dbReference type="ARBA" id="ARBA00021008"/>
    </source>
</evidence>
<accession>A0A888UU67</accession>
<feature type="transmembrane region" description="Helical" evidence="18">
    <location>
        <begin position="148"/>
        <end position="166"/>
    </location>
</feature>
<evidence type="ECO:0000256" key="11">
    <source>
        <dbReference type="ARBA" id="ARBA00022982"/>
    </source>
</evidence>
<dbReference type="PANTHER" id="PTHR46552">
    <property type="entry name" value="NADH-UBIQUINONE OXIDOREDUCTASE CHAIN 2"/>
    <property type="match status" value="1"/>
</dbReference>
<dbReference type="EMBL" id="MN481499">
    <property type="protein sequence ID" value="QRC22481.1"/>
    <property type="molecule type" value="Genomic_DNA"/>
</dbReference>
<evidence type="ECO:0000256" key="15">
    <source>
        <dbReference type="ARBA" id="ARBA00023128"/>
    </source>
</evidence>
<feature type="transmembrane region" description="Helical" evidence="18">
    <location>
        <begin position="62"/>
        <end position="82"/>
    </location>
</feature>
<keyword evidence="11 18" id="KW-0249">Electron transport</keyword>
<dbReference type="InterPro" id="IPR001750">
    <property type="entry name" value="ND/Mrp_TM"/>
</dbReference>
<comment type="function">
    <text evidence="18">Core subunit of the mitochondrial membrane respiratory chain NADH dehydrogenase (Complex I) which catalyzes electron transfer from NADH through the respiratory chain, using ubiquinone as an electron acceptor. Essential for the catalytic activity and assembly of complex I.</text>
</comment>
<keyword evidence="16 18" id="KW-0472">Membrane</keyword>
<keyword evidence="8 18" id="KW-0812">Transmembrane</keyword>
<evidence type="ECO:0000256" key="18">
    <source>
        <dbReference type="RuleBase" id="RU003403"/>
    </source>
</evidence>
<dbReference type="GO" id="GO:0006120">
    <property type="term" value="P:mitochondrial electron transport, NADH to ubiquinone"/>
    <property type="evidence" value="ECO:0007669"/>
    <property type="project" value="InterPro"/>
</dbReference>
<organism evidence="20">
    <name type="scientific">Megabalanus tintinnabulum</name>
    <dbReference type="NCBI Taxonomy" id="261879"/>
    <lineage>
        <taxon>Eukaryota</taxon>
        <taxon>Metazoa</taxon>
        <taxon>Ecdysozoa</taxon>
        <taxon>Arthropoda</taxon>
        <taxon>Crustacea</taxon>
        <taxon>Multicrustacea</taxon>
        <taxon>Cirripedia</taxon>
        <taxon>Thoracica</taxon>
        <taxon>Thoracicalcarea</taxon>
        <taxon>Balanomorpha</taxon>
        <taxon>Balanoidea</taxon>
        <taxon>Balanidae</taxon>
        <taxon>Megabalaninae</taxon>
        <taxon>Megabalanus</taxon>
    </lineage>
</organism>
<dbReference type="InterPro" id="IPR003917">
    <property type="entry name" value="NADH_UbQ_OxRdtase_chain2"/>
</dbReference>
<feature type="transmembrane region" description="Helical" evidence="18">
    <location>
        <begin position="120"/>
        <end position="142"/>
    </location>
</feature>
<evidence type="ECO:0000259" key="19">
    <source>
        <dbReference type="Pfam" id="PF00361"/>
    </source>
</evidence>
<protein>
    <recommendedName>
        <fullName evidence="5 18">NADH-ubiquinone oxidoreductase chain 2</fullName>
        <ecNumber evidence="4 18">7.1.1.2</ecNumber>
    </recommendedName>
</protein>
<dbReference type="PANTHER" id="PTHR46552:SF1">
    <property type="entry name" value="NADH-UBIQUINONE OXIDOREDUCTASE CHAIN 2"/>
    <property type="match status" value="1"/>
</dbReference>
<proteinExistence type="inferred from homology"/>
<dbReference type="GO" id="GO:0008137">
    <property type="term" value="F:NADH dehydrogenase (ubiquinone) activity"/>
    <property type="evidence" value="ECO:0007669"/>
    <property type="project" value="UniProtKB-EC"/>
</dbReference>
<feature type="transmembrane region" description="Helical" evidence="18">
    <location>
        <begin position="200"/>
        <end position="222"/>
    </location>
</feature>
<keyword evidence="15 18" id="KW-0496">Mitochondrion</keyword>
<gene>
    <name evidence="20" type="primary">nad2</name>
</gene>
<evidence type="ECO:0000256" key="12">
    <source>
        <dbReference type="ARBA" id="ARBA00022989"/>
    </source>
</evidence>
<dbReference type="Pfam" id="PF00361">
    <property type="entry name" value="Proton_antipo_M"/>
    <property type="match status" value="1"/>
</dbReference>
<evidence type="ECO:0000256" key="13">
    <source>
        <dbReference type="ARBA" id="ARBA00023027"/>
    </source>
</evidence>
<keyword evidence="12 18" id="KW-1133">Transmembrane helix</keyword>
<evidence type="ECO:0000256" key="7">
    <source>
        <dbReference type="ARBA" id="ARBA00022660"/>
    </source>
</evidence>
<keyword evidence="7 18" id="KW-0679">Respiratory chain</keyword>
<dbReference type="GO" id="GO:0005743">
    <property type="term" value="C:mitochondrial inner membrane"/>
    <property type="evidence" value="ECO:0007669"/>
    <property type="project" value="UniProtKB-SubCell"/>
</dbReference>
<feature type="transmembrane region" description="Helical" evidence="18">
    <location>
        <begin position="313"/>
        <end position="333"/>
    </location>
</feature>
<evidence type="ECO:0000256" key="4">
    <source>
        <dbReference type="ARBA" id="ARBA00012944"/>
    </source>
</evidence>
<name>A0A888UU67_9CRUS</name>
<reference evidence="20" key="2">
    <citation type="submission" date="2019-09" db="EMBL/GenBank/DDBJ databases">
        <authorList>
            <person name="Feng M."/>
            <person name="Lin S."/>
            <person name="Wang C."/>
            <person name="Sun D."/>
            <person name="Zhou Y."/>
            <person name="Bi Y."/>
        </authorList>
    </citation>
    <scope>NUCLEOTIDE SEQUENCE</scope>
</reference>
<dbReference type="InterPro" id="IPR050175">
    <property type="entry name" value="Complex_I_Subunit_2"/>
</dbReference>
<comment type="subcellular location">
    <subcellularLocation>
        <location evidence="2 18">Mitochondrion inner membrane</location>
        <topology evidence="2 18">Multi-pass membrane protein</topology>
    </subcellularLocation>
</comment>
<reference evidence="20" key="1">
    <citation type="journal article" date="2019" name="Mitochondrial DNA Part B Resour">
        <title>Characterization of the complete chloroplast genome sequence of Fritillaria delavayi, an ethnomedicinal plant in China.</title>
        <authorList>
            <person name="Che P."/>
            <person name="Wei X."/>
            <person name="Song Y."/>
            <person name="Zhang B."/>
            <person name="Liu H."/>
            <person name="Qi Y."/>
        </authorList>
    </citation>
    <scope>NUCLEOTIDE SEQUENCE</scope>
</reference>
<geneLocation type="mitochondrion" evidence="20"/>
<evidence type="ECO:0000256" key="1">
    <source>
        <dbReference type="ARBA" id="ARBA00003257"/>
    </source>
</evidence>
<keyword evidence="10 18" id="KW-1278">Translocase</keyword>
<dbReference type="AlphaFoldDB" id="A0A888UU67"/>
<keyword evidence="6" id="KW-0813">Transport</keyword>
<feature type="transmembrane region" description="Helical" evidence="18">
    <location>
        <begin position="234"/>
        <end position="254"/>
    </location>
</feature>
<keyword evidence="14 18" id="KW-0830">Ubiquinone</keyword>
<evidence type="ECO:0000313" key="20">
    <source>
        <dbReference type="EMBL" id="QRC22481.1"/>
    </source>
</evidence>
<feature type="transmembrane region" description="Helical" evidence="18">
    <location>
        <begin position="266"/>
        <end position="284"/>
    </location>
</feature>
<evidence type="ECO:0000256" key="8">
    <source>
        <dbReference type="ARBA" id="ARBA00022692"/>
    </source>
</evidence>
<comment type="similarity">
    <text evidence="3 18">Belongs to the complex I subunit 2 family.</text>
</comment>
<comment type="function">
    <text evidence="1">Core subunit of the mitochondrial membrane respiratory chain NADH dehydrogenase (Complex I) that is believed to belong to the minimal assembly required for catalysis. Complex I functions in the transfer of electrons from NADH to the respiratory chain. The immediate electron acceptor for the enzyme is believed to be ubiquinone.</text>
</comment>
<evidence type="ECO:0000256" key="17">
    <source>
        <dbReference type="ARBA" id="ARBA00049551"/>
    </source>
</evidence>
<feature type="transmembrane region" description="Helical" evidence="18">
    <location>
        <begin position="94"/>
        <end position="113"/>
    </location>
</feature>